<feature type="compositionally biased region" description="Polar residues" evidence="1">
    <location>
        <begin position="57"/>
        <end position="79"/>
    </location>
</feature>
<evidence type="ECO:0000313" key="5">
    <source>
        <dbReference type="EMBL" id="HJC65753.1"/>
    </source>
</evidence>
<dbReference type="InterPro" id="IPR021729">
    <property type="entry name" value="DUF3298"/>
</dbReference>
<dbReference type="Gene3D" id="3.30.565.40">
    <property type="entry name" value="Fervidobacterium nodosum Rt17-B1 like"/>
    <property type="match status" value="1"/>
</dbReference>
<accession>A0A9D2PT38</accession>
<feature type="signal peptide" evidence="2">
    <location>
        <begin position="1"/>
        <end position="21"/>
    </location>
</feature>
<comment type="caution">
    <text evidence="5">The sequence shown here is derived from an EMBL/GenBank/DDBJ whole genome shotgun (WGS) entry which is preliminary data.</text>
</comment>
<gene>
    <name evidence="5" type="ORF">H9931_03400</name>
</gene>
<dbReference type="Gene3D" id="3.90.640.20">
    <property type="entry name" value="Heat-shock cognate protein, ATPase"/>
    <property type="match status" value="1"/>
</dbReference>
<dbReference type="Pfam" id="PF13739">
    <property type="entry name" value="PdaC"/>
    <property type="match status" value="1"/>
</dbReference>
<feature type="domain" description="Deacetylase PdaC" evidence="4">
    <location>
        <begin position="127"/>
        <end position="201"/>
    </location>
</feature>
<dbReference type="AlphaFoldDB" id="A0A9D2PT38"/>
<feature type="chain" id="PRO_5039688723" evidence="2">
    <location>
        <begin position="22"/>
        <end position="554"/>
    </location>
</feature>
<evidence type="ECO:0000256" key="1">
    <source>
        <dbReference type="SAM" id="MobiDB-lite"/>
    </source>
</evidence>
<dbReference type="EMBL" id="DWWB01000014">
    <property type="protein sequence ID" value="HJC65753.1"/>
    <property type="molecule type" value="Genomic_DNA"/>
</dbReference>
<organism evidence="5 6">
    <name type="scientific">Candidatus Enterocloster excrementigallinarum</name>
    <dbReference type="NCBI Taxonomy" id="2838558"/>
    <lineage>
        <taxon>Bacteria</taxon>
        <taxon>Bacillati</taxon>
        <taxon>Bacillota</taxon>
        <taxon>Clostridia</taxon>
        <taxon>Lachnospirales</taxon>
        <taxon>Lachnospiraceae</taxon>
        <taxon>Enterocloster</taxon>
    </lineage>
</organism>
<protein>
    <submittedName>
        <fullName evidence="5">DUF3298 and DUF4163 domain-containing protein</fullName>
    </submittedName>
</protein>
<dbReference type="InterPro" id="IPR037126">
    <property type="entry name" value="PdaC/RsiV-like_sf"/>
</dbReference>
<dbReference type="Pfam" id="PF11738">
    <property type="entry name" value="DUF3298"/>
    <property type="match status" value="1"/>
</dbReference>
<reference evidence="5" key="1">
    <citation type="journal article" date="2021" name="PeerJ">
        <title>Extensive microbial diversity within the chicken gut microbiome revealed by metagenomics and culture.</title>
        <authorList>
            <person name="Gilroy R."/>
            <person name="Ravi A."/>
            <person name="Getino M."/>
            <person name="Pursley I."/>
            <person name="Horton D.L."/>
            <person name="Alikhan N.F."/>
            <person name="Baker D."/>
            <person name="Gharbi K."/>
            <person name="Hall N."/>
            <person name="Watson M."/>
            <person name="Adriaenssens E.M."/>
            <person name="Foster-Nyarko E."/>
            <person name="Jarju S."/>
            <person name="Secka A."/>
            <person name="Antonio M."/>
            <person name="Oren A."/>
            <person name="Chaudhuri R.R."/>
            <person name="La Ragione R."/>
            <person name="Hildebrand F."/>
            <person name="Pallen M.J."/>
        </authorList>
    </citation>
    <scope>NUCLEOTIDE SEQUENCE</scope>
    <source>
        <strain evidence="5">CHK198-12963</strain>
    </source>
</reference>
<evidence type="ECO:0000259" key="4">
    <source>
        <dbReference type="Pfam" id="PF13739"/>
    </source>
</evidence>
<feature type="compositionally biased region" description="Basic and acidic residues" evidence="1">
    <location>
        <begin position="80"/>
        <end position="92"/>
    </location>
</feature>
<keyword evidence="2" id="KW-0732">Signal</keyword>
<evidence type="ECO:0000259" key="3">
    <source>
        <dbReference type="Pfam" id="PF11738"/>
    </source>
</evidence>
<name>A0A9D2PT38_9FIRM</name>
<evidence type="ECO:0000313" key="6">
    <source>
        <dbReference type="Proteomes" id="UP000823863"/>
    </source>
</evidence>
<dbReference type="InterPro" id="IPR025303">
    <property type="entry name" value="PdaC"/>
</dbReference>
<sequence>MRKRKKRIAGISALALTLTLALNGCSSREAQSQEAAVRTSQEQSQSLSDEGTEEEPASSQTEETGAAQKNDQEETGSVQENDRTSGENRLHPVVETVRSSAYAEDGMSLLWQGNTVRLSIRDEGYEALKESLADYSDEKKAAFQREMAVEEEYARENQKAFPEEFLSYSLKNEAKVLRADSGVFSFRMINYSYMGGAHGNSAVMGETFDSQTGQRLKLSDVVTDLEAFHGVLIQTLENREDADGYFPGWEDTVRSRVYGETVNGISYELQWALGPEGMEVYFSPYDIGPYAMGTVTAVLPYEESGIIRAAWVPGEGVREQRVWQLAPYEEQSLDVDGDGAEEQVRFEPAEMNDMEQMYTLYAGEQKVEFNGTYGVTTAYVMRNPDGKVFFYGDCSTDNDYHYLVIVDLEELKSRGAETEVRTDSQGMYDDIPMDSQSFWLSTRGNLFSTFPIRKLYQAGADGMPRTQQEEYAVDRWPVTAVQGVPAFGGENFSQPAEIPAGTKLFVTATDEERRVTVEDEEGTAYQLQVDGQDWPHTIEGRDIEELFEGLVFAG</sequence>
<feature type="compositionally biased region" description="Polar residues" evidence="1">
    <location>
        <begin position="27"/>
        <end position="49"/>
    </location>
</feature>
<proteinExistence type="predicted"/>
<feature type="region of interest" description="Disordered" evidence="1">
    <location>
        <begin position="27"/>
        <end position="94"/>
    </location>
</feature>
<reference evidence="5" key="2">
    <citation type="submission" date="2021-04" db="EMBL/GenBank/DDBJ databases">
        <authorList>
            <person name="Gilroy R."/>
        </authorList>
    </citation>
    <scope>NUCLEOTIDE SEQUENCE</scope>
    <source>
        <strain evidence="5">CHK198-12963</strain>
    </source>
</reference>
<dbReference type="Proteomes" id="UP000823863">
    <property type="component" value="Unassembled WGS sequence"/>
</dbReference>
<feature type="domain" description="DUF3298" evidence="3">
    <location>
        <begin position="261"/>
        <end position="302"/>
    </location>
</feature>
<evidence type="ECO:0000256" key="2">
    <source>
        <dbReference type="SAM" id="SignalP"/>
    </source>
</evidence>